<proteinExistence type="predicted"/>
<evidence type="ECO:0000256" key="1">
    <source>
        <dbReference type="SAM" id="SignalP"/>
    </source>
</evidence>
<comment type="caution">
    <text evidence="2">The sequence shown here is derived from an EMBL/GenBank/DDBJ whole genome shotgun (WGS) entry which is preliminary data.</text>
</comment>
<dbReference type="RefSeq" id="WP_124145206.1">
    <property type="nucleotide sequence ID" value="NZ_CAWOKI010000071.1"/>
</dbReference>
<reference evidence="2 3" key="1">
    <citation type="journal article" date="2018" name="ACS Chem. Biol.">
        <title>Ketoreductase domain dysfunction expands chemodiversity: malyngamide biosynthesis in the cyanobacterium Okeania hirsuta.</title>
        <authorList>
            <person name="Moss N.A."/>
            <person name="Leao T."/>
            <person name="Rankin M."/>
            <person name="McCullough T.M."/>
            <person name="Qu P."/>
            <person name="Korobeynikov A."/>
            <person name="Smith J.L."/>
            <person name="Gerwick L."/>
            <person name="Gerwick W.H."/>
        </authorList>
    </citation>
    <scope>NUCLEOTIDE SEQUENCE [LARGE SCALE GENOMIC DNA]</scope>
    <source>
        <strain evidence="2 3">PAB10Feb10-1</strain>
    </source>
</reference>
<dbReference type="SUPFAM" id="SSF63829">
    <property type="entry name" value="Calcium-dependent phosphotriesterase"/>
    <property type="match status" value="1"/>
</dbReference>
<dbReference type="AlphaFoldDB" id="A0A3N6Q094"/>
<evidence type="ECO:0000313" key="2">
    <source>
        <dbReference type="EMBL" id="RQH51411.1"/>
    </source>
</evidence>
<dbReference type="Proteomes" id="UP000269154">
    <property type="component" value="Unassembled WGS sequence"/>
</dbReference>
<dbReference type="EMBL" id="RCBY01000020">
    <property type="protein sequence ID" value="RQH51411.1"/>
    <property type="molecule type" value="Genomic_DNA"/>
</dbReference>
<name>A0A3N6Q094_9CYAN</name>
<dbReference type="OrthoDB" id="581621at2"/>
<protein>
    <submittedName>
        <fullName evidence="2">TIGR03118 family protein</fullName>
    </submittedName>
</protein>
<feature type="signal peptide" evidence="1">
    <location>
        <begin position="1"/>
        <end position="25"/>
    </location>
</feature>
<feature type="chain" id="PRO_5018112862" evidence="1">
    <location>
        <begin position="26"/>
        <end position="432"/>
    </location>
</feature>
<organism evidence="2 3">
    <name type="scientific">Okeania hirsuta</name>
    <dbReference type="NCBI Taxonomy" id="1458930"/>
    <lineage>
        <taxon>Bacteria</taxon>
        <taxon>Bacillati</taxon>
        <taxon>Cyanobacteriota</taxon>
        <taxon>Cyanophyceae</taxon>
        <taxon>Oscillatoriophycideae</taxon>
        <taxon>Oscillatoriales</taxon>
        <taxon>Microcoleaceae</taxon>
        <taxon>Okeania</taxon>
    </lineage>
</organism>
<gene>
    <name evidence="2" type="ORF">D5R40_05850</name>
</gene>
<sequence>MKSINVLCGTLISAIIGSGVTPAFAAYFQTNLVSNNPDFEPHILDPLVVNAWDLAIRPAGFGGHFWVTNTDSGTVTTYVGDVGGTPLFQDDLKFVTIPTSPNAPEGSAGAPTGQFFSPHPSDFEVTMFLDPDDPDLGTITGPGRFFAVEEGGTLSAWTEVPTDDGILRPVEYLVVVDNSEFADQNTDDNPDNDNFAIYKGMAGTTLPEDNLLFAADFSIKSPGIDVWDKDFNDITSNFLFENPFGEEYAPFNIQNLDGNLYVAYAKLSDEPGEEQAKVGLGRLAEYDIEGNLLNIWGQDTDDPNENALNAPWGLAIAPDDFGEFSNALLVGNFGDGRIVGYDRTTREEIGFLMDESGNPIEIEGLWGLIFGNGASLGETNHLYFAAGPNDEADGLFGSLQVAQNKSTPEPTVSILGLLGVAGLTLARKGRRG</sequence>
<keyword evidence="3" id="KW-1185">Reference proteome</keyword>
<evidence type="ECO:0000313" key="3">
    <source>
        <dbReference type="Proteomes" id="UP000269154"/>
    </source>
</evidence>
<dbReference type="NCBIfam" id="TIGR03118">
    <property type="entry name" value="PEPCTERM_chp_1"/>
    <property type="match status" value="1"/>
</dbReference>
<keyword evidence="1" id="KW-0732">Signal</keyword>
<dbReference type="InterPro" id="IPR017549">
    <property type="entry name" value="APMV_L690"/>
</dbReference>
<accession>A0A3N6Q094</accession>